<dbReference type="EMBL" id="CR555306">
    <property type="protein sequence ID" value="CAI08145.1"/>
    <property type="molecule type" value="Genomic_DNA"/>
</dbReference>
<dbReference type="GO" id="GO:0010038">
    <property type="term" value="P:response to metal ion"/>
    <property type="evidence" value="ECO:0007669"/>
    <property type="project" value="InterPro"/>
</dbReference>
<dbReference type="Proteomes" id="UP000006552">
    <property type="component" value="Chromosome"/>
</dbReference>
<dbReference type="STRING" id="76114.ebA3572"/>
<dbReference type="InterPro" id="IPR004323">
    <property type="entry name" value="Ion_tolerance_CutA"/>
</dbReference>
<name>Q5P3G9_AROAE</name>
<reference evidence="2 3" key="1">
    <citation type="journal article" date="2005" name="Arch. Microbiol.">
        <title>The genome sequence of an anaerobic aromatic-degrading denitrifying bacterium, strain EbN1.</title>
        <authorList>
            <person name="Rabus R."/>
            <person name="Kube M."/>
            <person name="Heider J."/>
            <person name="Beck A."/>
            <person name="Heitmann K."/>
            <person name="Widdel F."/>
            <person name="Reinhardt R."/>
        </authorList>
    </citation>
    <scope>NUCLEOTIDE SEQUENCE [LARGE SCALE GENOMIC DNA]</scope>
    <source>
        <strain evidence="2 3">EbN1</strain>
    </source>
</reference>
<protein>
    <submittedName>
        <fullName evidence="2">Divalent cation tolerance protein</fullName>
    </submittedName>
</protein>
<keyword evidence="3" id="KW-1185">Reference proteome</keyword>
<dbReference type="KEGG" id="eba:ebA3572"/>
<accession>Q5P3G9</accession>
<dbReference type="eggNOG" id="COG1324">
    <property type="taxonomic scope" value="Bacteria"/>
</dbReference>
<dbReference type="PANTHER" id="PTHR23419">
    <property type="entry name" value="DIVALENT CATION TOLERANCE CUTA-RELATED"/>
    <property type="match status" value="1"/>
</dbReference>
<dbReference type="AlphaFoldDB" id="Q5P3G9"/>
<dbReference type="InterPro" id="IPR015867">
    <property type="entry name" value="N-reg_PII/ATP_PRibTrfase_C"/>
</dbReference>
<dbReference type="PANTHER" id="PTHR23419:SF8">
    <property type="entry name" value="FI09726P"/>
    <property type="match status" value="1"/>
</dbReference>
<organism evidence="2 3">
    <name type="scientific">Aromatoleum aromaticum (strain DSM 19018 / LMG 30748 / EbN1)</name>
    <name type="common">Azoarcus sp. (strain EbN1)</name>
    <dbReference type="NCBI Taxonomy" id="76114"/>
    <lineage>
        <taxon>Bacteria</taxon>
        <taxon>Pseudomonadati</taxon>
        <taxon>Pseudomonadota</taxon>
        <taxon>Betaproteobacteria</taxon>
        <taxon>Rhodocyclales</taxon>
        <taxon>Rhodocyclaceae</taxon>
        <taxon>Aromatoleum</taxon>
    </lineage>
</organism>
<comment type="similarity">
    <text evidence="1">Belongs to the CutA family.</text>
</comment>
<dbReference type="SUPFAM" id="SSF54913">
    <property type="entry name" value="GlnB-like"/>
    <property type="match status" value="1"/>
</dbReference>
<gene>
    <name evidence="2" type="primary">cutA1</name>
    <name evidence="2" type="ORF">ebA3572</name>
</gene>
<dbReference type="Gene3D" id="3.30.70.120">
    <property type="match status" value="1"/>
</dbReference>
<proteinExistence type="inferred from homology"/>
<sequence>MNRVSSRMNEVLVVLTNLPDEASARALASHLVENRLAACVNMLAPCRSVYRWHDAVEEAAEVPLLIKTSADRYAALEAAVRAAHPYELPEIIAVPVVRGLPAYLDWVAAETALASTGHRPTP</sequence>
<evidence type="ECO:0000313" key="2">
    <source>
        <dbReference type="EMBL" id="CAI08145.1"/>
    </source>
</evidence>
<dbReference type="InterPro" id="IPR011322">
    <property type="entry name" value="N-reg_PII-like_a/b"/>
</dbReference>
<evidence type="ECO:0000256" key="1">
    <source>
        <dbReference type="ARBA" id="ARBA00010169"/>
    </source>
</evidence>
<dbReference type="Pfam" id="PF03091">
    <property type="entry name" value="CutA1"/>
    <property type="match status" value="1"/>
</dbReference>
<evidence type="ECO:0000313" key="3">
    <source>
        <dbReference type="Proteomes" id="UP000006552"/>
    </source>
</evidence>
<dbReference type="HOGENOM" id="CLU_098807_3_1_4"/>
<dbReference type="GO" id="GO:0005507">
    <property type="term" value="F:copper ion binding"/>
    <property type="evidence" value="ECO:0007669"/>
    <property type="project" value="TreeGrafter"/>
</dbReference>